<keyword evidence="3" id="KW-1185">Reference proteome</keyword>
<dbReference type="AlphaFoldDB" id="A0ABD0ZDQ9"/>
<organism evidence="2 3">
    <name type="scientific">Ranatra chinensis</name>
    <dbReference type="NCBI Taxonomy" id="642074"/>
    <lineage>
        <taxon>Eukaryota</taxon>
        <taxon>Metazoa</taxon>
        <taxon>Ecdysozoa</taxon>
        <taxon>Arthropoda</taxon>
        <taxon>Hexapoda</taxon>
        <taxon>Insecta</taxon>
        <taxon>Pterygota</taxon>
        <taxon>Neoptera</taxon>
        <taxon>Paraneoptera</taxon>
        <taxon>Hemiptera</taxon>
        <taxon>Heteroptera</taxon>
        <taxon>Panheteroptera</taxon>
        <taxon>Nepomorpha</taxon>
        <taxon>Nepidae</taxon>
        <taxon>Ranatrinae</taxon>
        <taxon>Ranatra</taxon>
    </lineage>
</organism>
<feature type="region of interest" description="Disordered" evidence="1">
    <location>
        <begin position="104"/>
        <end position="127"/>
    </location>
</feature>
<dbReference type="EMBL" id="JBFDAA010000001">
    <property type="protein sequence ID" value="KAL1140428.1"/>
    <property type="molecule type" value="Genomic_DNA"/>
</dbReference>
<sequence>MFVKSALWGIEVKKDWGLELGLTIHSGSEALKWPGGATPSGRVGGGGGLVEGCDSPPMRRNPGRRHQVLLGSQDPGTDSDTNSHCALIFCEEGVKAVGVPGSREEAAAGTNGNNNYEMGELGRRCRT</sequence>
<evidence type="ECO:0000313" key="2">
    <source>
        <dbReference type="EMBL" id="KAL1140428.1"/>
    </source>
</evidence>
<accession>A0ABD0ZDQ9</accession>
<evidence type="ECO:0000256" key="1">
    <source>
        <dbReference type="SAM" id="MobiDB-lite"/>
    </source>
</evidence>
<dbReference type="Proteomes" id="UP001558652">
    <property type="component" value="Unassembled WGS sequence"/>
</dbReference>
<evidence type="ECO:0000313" key="3">
    <source>
        <dbReference type="Proteomes" id="UP001558652"/>
    </source>
</evidence>
<feature type="region of interest" description="Disordered" evidence="1">
    <location>
        <begin position="29"/>
        <end position="79"/>
    </location>
</feature>
<reference evidence="2 3" key="1">
    <citation type="submission" date="2024-07" db="EMBL/GenBank/DDBJ databases">
        <title>Chromosome-level genome assembly of the water stick insect Ranatra chinensis (Heteroptera: Nepidae).</title>
        <authorList>
            <person name="Liu X."/>
        </authorList>
    </citation>
    <scope>NUCLEOTIDE SEQUENCE [LARGE SCALE GENOMIC DNA]</scope>
    <source>
        <strain evidence="2">Cailab_2021Rc</strain>
        <tissue evidence="2">Muscle</tissue>
    </source>
</reference>
<comment type="caution">
    <text evidence="2">The sequence shown here is derived from an EMBL/GenBank/DDBJ whole genome shotgun (WGS) entry which is preliminary data.</text>
</comment>
<protein>
    <submittedName>
        <fullName evidence="2">Uncharacterized protein</fullName>
    </submittedName>
</protein>
<proteinExistence type="predicted"/>
<name>A0ABD0ZDQ9_9HEMI</name>
<gene>
    <name evidence="2" type="ORF">AAG570_000360</name>
</gene>